<protein>
    <submittedName>
        <fullName evidence="1">Uncharacterized protein</fullName>
    </submittedName>
</protein>
<sequence>MRVVFGGRCRWPVGTSDTRVCTVPMPSGEPPGSTIRQPDHAAYDELDTPATLLYCSAQFAPDRRVPALSAPWLHGGAT</sequence>
<reference evidence="1 2" key="1">
    <citation type="submission" date="2015-11" db="EMBL/GenBank/DDBJ databases">
        <authorList>
            <person name="Sahl J."/>
            <person name="Wagner D."/>
            <person name="Keim P."/>
        </authorList>
    </citation>
    <scope>NUCLEOTIDE SEQUENCE [LARGE SCALE GENOMIC DNA]</scope>
    <source>
        <strain evidence="1 2">AZ-4-2-10-S1-D7</strain>
    </source>
</reference>
<proteinExistence type="predicted"/>
<name>A0AAW3PVS3_9BURK</name>
<accession>A0AAW3PVS3</accession>
<dbReference type="Proteomes" id="UP000070434">
    <property type="component" value="Chromosome 3"/>
</dbReference>
<dbReference type="EMBL" id="LNJP01000002">
    <property type="protein sequence ID" value="KWZ33052.1"/>
    <property type="molecule type" value="Genomic_DNA"/>
</dbReference>
<gene>
    <name evidence="1" type="ORF">WS64_18650</name>
</gene>
<evidence type="ECO:0000313" key="1">
    <source>
        <dbReference type="EMBL" id="KWZ33052.1"/>
    </source>
</evidence>
<dbReference type="AlphaFoldDB" id="A0AAW3PVS3"/>
<organism evidence="1 2">
    <name type="scientific">Burkholderia anthina</name>
    <dbReference type="NCBI Taxonomy" id="179879"/>
    <lineage>
        <taxon>Bacteria</taxon>
        <taxon>Pseudomonadati</taxon>
        <taxon>Pseudomonadota</taxon>
        <taxon>Betaproteobacteria</taxon>
        <taxon>Burkholderiales</taxon>
        <taxon>Burkholderiaceae</taxon>
        <taxon>Burkholderia</taxon>
        <taxon>Burkholderia cepacia complex</taxon>
    </lineage>
</organism>
<comment type="caution">
    <text evidence="1">The sequence shown here is derived from an EMBL/GenBank/DDBJ whole genome shotgun (WGS) entry which is preliminary data.</text>
</comment>
<evidence type="ECO:0000313" key="2">
    <source>
        <dbReference type="Proteomes" id="UP000070434"/>
    </source>
</evidence>